<protein>
    <submittedName>
        <fullName evidence="3">Uncharacterized protein</fullName>
    </submittedName>
</protein>
<organism evidence="3 4">
    <name type="scientific">Gonapodya prolifera (strain JEL478)</name>
    <name type="common">Monoblepharis prolifera</name>
    <dbReference type="NCBI Taxonomy" id="1344416"/>
    <lineage>
        <taxon>Eukaryota</taxon>
        <taxon>Fungi</taxon>
        <taxon>Fungi incertae sedis</taxon>
        <taxon>Chytridiomycota</taxon>
        <taxon>Chytridiomycota incertae sedis</taxon>
        <taxon>Monoblepharidomycetes</taxon>
        <taxon>Monoblepharidales</taxon>
        <taxon>Gonapodyaceae</taxon>
        <taxon>Gonapodya</taxon>
    </lineage>
</organism>
<dbReference type="Proteomes" id="UP000070544">
    <property type="component" value="Unassembled WGS sequence"/>
</dbReference>
<feature type="coiled-coil region" evidence="1">
    <location>
        <begin position="137"/>
        <end position="186"/>
    </location>
</feature>
<evidence type="ECO:0000256" key="1">
    <source>
        <dbReference type="SAM" id="Coils"/>
    </source>
</evidence>
<feature type="compositionally biased region" description="Basic residues" evidence="2">
    <location>
        <begin position="1"/>
        <end position="10"/>
    </location>
</feature>
<keyword evidence="1" id="KW-0175">Coiled coil</keyword>
<dbReference type="AlphaFoldDB" id="A0A139AVG6"/>
<accession>A0A139AVG6</accession>
<evidence type="ECO:0000256" key="2">
    <source>
        <dbReference type="SAM" id="MobiDB-lite"/>
    </source>
</evidence>
<gene>
    <name evidence="3" type="ORF">M427DRAFT_27847</name>
</gene>
<dbReference type="EMBL" id="KQ965734">
    <property type="protein sequence ID" value="KXS20731.1"/>
    <property type="molecule type" value="Genomic_DNA"/>
</dbReference>
<name>A0A139AVG6_GONPJ</name>
<evidence type="ECO:0000313" key="3">
    <source>
        <dbReference type="EMBL" id="KXS20731.1"/>
    </source>
</evidence>
<dbReference type="OrthoDB" id="10547619at2759"/>
<dbReference type="OMA" id="KANRMSK"/>
<evidence type="ECO:0000313" key="4">
    <source>
        <dbReference type="Proteomes" id="UP000070544"/>
    </source>
</evidence>
<proteinExistence type="predicted"/>
<sequence length="240" mass="27342">MPPKARKSRGKTSSGPPSLAALTRAGRSAPDSVSESRKSESNQTGKNKIDLAILGEHETQYEEDDDDVDSATPSNENELRLLAQLQTVLKKRKDNATKSLMETYDDSLNDVVDRMAESLGTIEQDVDSIAVAHKRRAEEIQDEVQAVFKKLRTAQEQYQSRVVHHFEQLESNATRLTRLRKSHDKEVDELRGRQRHEIETVMKRLVVDATNMKKKANRMSKDKDKPFETLKNTFMTLFDT</sequence>
<keyword evidence="4" id="KW-1185">Reference proteome</keyword>
<feature type="region of interest" description="Disordered" evidence="2">
    <location>
        <begin position="1"/>
        <end position="74"/>
    </location>
</feature>
<reference evidence="3 4" key="1">
    <citation type="journal article" date="2015" name="Genome Biol. Evol.">
        <title>Phylogenomic analyses indicate that early fungi evolved digesting cell walls of algal ancestors of land plants.</title>
        <authorList>
            <person name="Chang Y."/>
            <person name="Wang S."/>
            <person name="Sekimoto S."/>
            <person name="Aerts A.L."/>
            <person name="Choi C."/>
            <person name="Clum A."/>
            <person name="LaButti K.M."/>
            <person name="Lindquist E.A."/>
            <person name="Yee Ngan C."/>
            <person name="Ohm R.A."/>
            <person name="Salamov A.A."/>
            <person name="Grigoriev I.V."/>
            <person name="Spatafora J.W."/>
            <person name="Berbee M.L."/>
        </authorList>
    </citation>
    <scope>NUCLEOTIDE SEQUENCE [LARGE SCALE GENOMIC DNA]</scope>
    <source>
        <strain evidence="3 4">JEL478</strain>
    </source>
</reference>